<dbReference type="GO" id="GO:0035485">
    <property type="term" value="F:adenine/guanine mispair binding"/>
    <property type="evidence" value="ECO:0007669"/>
    <property type="project" value="TreeGrafter"/>
</dbReference>
<dbReference type="GO" id="GO:0006284">
    <property type="term" value="P:base-excision repair"/>
    <property type="evidence" value="ECO:0007669"/>
    <property type="project" value="UniProtKB-UniRule"/>
</dbReference>
<evidence type="ECO:0000313" key="16">
    <source>
        <dbReference type="EMBL" id="PCJ43722.1"/>
    </source>
</evidence>
<dbReference type="GO" id="GO:0032357">
    <property type="term" value="F:oxidized purine DNA binding"/>
    <property type="evidence" value="ECO:0007669"/>
    <property type="project" value="TreeGrafter"/>
</dbReference>
<dbReference type="AlphaFoldDB" id="A0A2A5CIV7"/>
<evidence type="ECO:0000313" key="17">
    <source>
        <dbReference type="Proteomes" id="UP000228987"/>
    </source>
</evidence>
<dbReference type="NCBIfam" id="NF008132">
    <property type="entry name" value="PRK10880.1"/>
    <property type="match status" value="1"/>
</dbReference>
<evidence type="ECO:0000256" key="8">
    <source>
        <dbReference type="ARBA" id="ARBA00022763"/>
    </source>
</evidence>
<evidence type="ECO:0000256" key="4">
    <source>
        <dbReference type="ARBA" id="ARBA00012045"/>
    </source>
</evidence>
<dbReference type="GO" id="GO:0034039">
    <property type="term" value="F:8-oxo-7,8-dihydroguanine DNA N-glycosylase activity"/>
    <property type="evidence" value="ECO:0007669"/>
    <property type="project" value="TreeGrafter"/>
</dbReference>
<evidence type="ECO:0000259" key="15">
    <source>
        <dbReference type="SMART" id="SM00478"/>
    </source>
</evidence>
<dbReference type="EMBL" id="NVWI01000001">
    <property type="protein sequence ID" value="PCJ43722.1"/>
    <property type="molecule type" value="Genomic_DNA"/>
</dbReference>
<reference evidence="17" key="1">
    <citation type="submission" date="2017-08" db="EMBL/GenBank/DDBJ databases">
        <title>A dynamic microbial community with high functional redundancy inhabits the cold, oxic subseafloor aquifer.</title>
        <authorList>
            <person name="Tully B.J."/>
            <person name="Wheat C.G."/>
            <person name="Glazer B.T."/>
            <person name="Huber J.A."/>
        </authorList>
    </citation>
    <scope>NUCLEOTIDE SEQUENCE [LARGE SCALE GENOMIC DNA]</scope>
</reference>
<dbReference type="InterPro" id="IPR003265">
    <property type="entry name" value="HhH-GPD_domain"/>
</dbReference>
<feature type="domain" description="HhH-GPD" evidence="15">
    <location>
        <begin position="45"/>
        <end position="196"/>
    </location>
</feature>
<dbReference type="InterPro" id="IPR000445">
    <property type="entry name" value="HhH_motif"/>
</dbReference>
<keyword evidence="13 14" id="KW-0326">Glycosidase</keyword>
<evidence type="ECO:0000256" key="12">
    <source>
        <dbReference type="ARBA" id="ARBA00023204"/>
    </source>
</evidence>
<dbReference type="GO" id="GO:0006298">
    <property type="term" value="P:mismatch repair"/>
    <property type="evidence" value="ECO:0007669"/>
    <property type="project" value="TreeGrafter"/>
</dbReference>
<keyword evidence="6" id="KW-0004">4Fe-4S</keyword>
<comment type="cofactor">
    <cofactor evidence="14">
        <name>[4Fe-4S] cluster</name>
        <dbReference type="ChEBI" id="CHEBI:49883"/>
    </cofactor>
    <text evidence="14">Binds 1 [4Fe-4S] cluster.</text>
</comment>
<evidence type="ECO:0000256" key="11">
    <source>
        <dbReference type="ARBA" id="ARBA00023014"/>
    </source>
</evidence>
<dbReference type="PANTHER" id="PTHR42944:SF1">
    <property type="entry name" value="ADENINE DNA GLYCOSYLASE"/>
    <property type="match status" value="1"/>
</dbReference>
<comment type="catalytic activity">
    <reaction evidence="1 14">
        <text>Hydrolyzes free adenine bases from 7,8-dihydro-8-oxoguanine:adenine mismatched double-stranded DNA, leaving an apurinic site.</text>
        <dbReference type="EC" id="3.2.2.31"/>
    </reaction>
</comment>
<evidence type="ECO:0000256" key="1">
    <source>
        <dbReference type="ARBA" id="ARBA00000843"/>
    </source>
</evidence>
<dbReference type="GO" id="GO:0000701">
    <property type="term" value="F:purine-specific mismatch base pair DNA N-glycosylase activity"/>
    <property type="evidence" value="ECO:0007669"/>
    <property type="project" value="UniProtKB-EC"/>
</dbReference>
<accession>A0A2A5CIV7</accession>
<dbReference type="Gene3D" id="1.10.340.30">
    <property type="entry name" value="Hypothetical protein, domain 2"/>
    <property type="match status" value="1"/>
</dbReference>
<name>A0A2A5CIV7_9GAMM</name>
<keyword evidence="10 14" id="KW-0408">Iron</keyword>
<dbReference type="PANTHER" id="PTHR42944">
    <property type="entry name" value="ADENINE DNA GLYCOSYLASE"/>
    <property type="match status" value="1"/>
</dbReference>
<evidence type="ECO:0000256" key="6">
    <source>
        <dbReference type="ARBA" id="ARBA00022485"/>
    </source>
</evidence>
<sequence length="358" mass="40958">MPLSNNSKQVNFSEAVLNWFQDHGRKNLPWQLNPNPYRVWVSEIMLQQTQVATVIPYYENFMQSFPEVKKLALADEDKVLHHWTGLGYYARARNLHKTAKLIYDKSQGVFPDTLEELVDLPGIGRSTAGAILALADDKHAVILDGNVKRVLCRYHCVEGWSGQSSTQKQLWELATKHTPVNNCRSYTQAMMDLGATLCTRSKPSCSTCPLQHACQAHLSQRTSEFPHKKPRKKLPVKVTQMLILQSKNGTKVLLEKRPPHGIWGSLWSFPEIQVNTSISNFLQNYGFIAQDEIISWNSMRHTFSHFHLDIKPQVLRLEKEPAMLMEKHDWHWYDLKSPKQLGLAAPVKALLKKLGNQS</sequence>
<dbReference type="SUPFAM" id="SSF48150">
    <property type="entry name" value="DNA-glycosylase"/>
    <property type="match status" value="1"/>
</dbReference>
<comment type="caution">
    <text evidence="16">The sequence shown here is derived from an EMBL/GenBank/DDBJ whole genome shotgun (WGS) entry which is preliminary data.</text>
</comment>
<evidence type="ECO:0000256" key="10">
    <source>
        <dbReference type="ARBA" id="ARBA00023004"/>
    </source>
</evidence>
<keyword evidence="7" id="KW-0479">Metal-binding</keyword>
<evidence type="ECO:0000256" key="3">
    <source>
        <dbReference type="ARBA" id="ARBA00008343"/>
    </source>
</evidence>
<evidence type="ECO:0000256" key="14">
    <source>
        <dbReference type="RuleBase" id="RU365096"/>
    </source>
</evidence>
<dbReference type="Pfam" id="PF00633">
    <property type="entry name" value="HHH"/>
    <property type="match status" value="1"/>
</dbReference>
<organism evidence="16 17">
    <name type="scientific">SAR86 cluster bacterium</name>
    <dbReference type="NCBI Taxonomy" id="2030880"/>
    <lineage>
        <taxon>Bacteria</taxon>
        <taxon>Pseudomonadati</taxon>
        <taxon>Pseudomonadota</taxon>
        <taxon>Gammaproteobacteria</taxon>
        <taxon>SAR86 cluster</taxon>
    </lineage>
</organism>
<evidence type="ECO:0000256" key="5">
    <source>
        <dbReference type="ARBA" id="ARBA00022023"/>
    </source>
</evidence>
<dbReference type="InterPro" id="IPR023170">
    <property type="entry name" value="HhH_base_excis_C"/>
</dbReference>
<protein>
    <recommendedName>
        <fullName evidence="5 14">Adenine DNA glycosylase</fullName>
        <ecNumber evidence="4 14">3.2.2.31</ecNumber>
    </recommendedName>
</protein>
<dbReference type="InterPro" id="IPR011257">
    <property type="entry name" value="DNA_glycosylase"/>
</dbReference>
<dbReference type="SUPFAM" id="SSF55811">
    <property type="entry name" value="Nudix"/>
    <property type="match status" value="1"/>
</dbReference>
<evidence type="ECO:0000256" key="9">
    <source>
        <dbReference type="ARBA" id="ARBA00022801"/>
    </source>
</evidence>
<evidence type="ECO:0000256" key="7">
    <source>
        <dbReference type="ARBA" id="ARBA00022723"/>
    </source>
</evidence>
<dbReference type="GO" id="GO:0051539">
    <property type="term" value="F:4 iron, 4 sulfur cluster binding"/>
    <property type="evidence" value="ECO:0007669"/>
    <property type="project" value="UniProtKB-UniRule"/>
</dbReference>
<dbReference type="InterPro" id="IPR029119">
    <property type="entry name" value="MutY_C"/>
</dbReference>
<dbReference type="PROSITE" id="PS01155">
    <property type="entry name" value="ENDONUCLEASE_III_2"/>
    <property type="match status" value="1"/>
</dbReference>
<comment type="similarity">
    <text evidence="3 14">Belongs to the Nth/MutY family.</text>
</comment>
<dbReference type="InterPro" id="IPR004036">
    <property type="entry name" value="Endonuclease-III-like_CS2"/>
</dbReference>
<comment type="function">
    <text evidence="2">Adenine glycosylase active on G-A mispairs. MutY also corrects error-prone DNA synthesis past GO lesions which are due to the oxidatively damaged form of guanine: 7,8-dihydro-8-oxoguanine (8-oxo-dGTP).</text>
</comment>
<proteinExistence type="inferred from homology"/>
<dbReference type="InterPro" id="IPR044298">
    <property type="entry name" value="MIG/MutY"/>
</dbReference>
<dbReference type="FunFam" id="1.10.1670.10:FF:000002">
    <property type="entry name" value="Adenine DNA glycosylase"/>
    <property type="match status" value="1"/>
</dbReference>
<dbReference type="CDD" id="cd00056">
    <property type="entry name" value="ENDO3c"/>
    <property type="match status" value="1"/>
</dbReference>
<dbReference type="CDD" id="cd03431">
    <property type="entry name" value="NUDIX_DNA_Glycosylase_C-MutY"/>
    <property type="match status" value="1"/>
</dbReference>
<keyword evidence="12" id="KW-0234">DNA repair</keyword>
<dbReference type="SMART" id="SM00478">
    <property type="entry name" value="ENDO3c"/>
    <property type="match status" value="1"/>
</dbReference>
<keyword evidence="8 14" id="KW-0227">DNA damage</keyword>
<dbReference type="GO" id="GO:0046872">
    <property type="term" value="F:metal ion binding"/>
    <property type="evidence" value="ECO:0007669"/>
    <property type="project" value="UniProtKB-UniRule"/>
</dbReference>
<evidence type="ECO:0000256" key="2">
    <source>
        <dbReference type="ARBA" id="ARBA00002933"/>
    </source>
</evidence>
<keyword evidence="9" id="KW-0378">Hydrolase</keyword>
<dbReference type="FunFam" id="1.10.340.30:FF:000002">
    <property type="entry name" value="Adenine DNA glycosylase"/>
    <property type="match status" value="1"/>
</dbReference>
<dbReference type="InterPro" id="IPR015797">
    <property type="entry name" value="NUDIX_hydrolase-like_dom_sf"/>
</dbReference>
<keyword evidence="11" id="KW-0411">Iron-sulfur</keyword>
<dbReference type="InterPro" id="IPR005760">
    <property type="entry name" value="A/G_AdeGlyc_MutY"/>
</dbReference>
<dbReference type="Proteomes" id="UP000228987">
    <property type="component" value="Unassembled WGS sequence"/>
</dbReference>
<dbReference type="Gene3D" id="3.90.79.10">
    <property type="entry name" value="Nucleoside Triphosphate Pyrophosphohydrolase"/>
    <property type="match status" value="1"/>
</dbReference>
<dbReference type="Pfam" id="PF00730">
    <property type="entry name" value="HhH-GPD"/>
    <property type="match status" value="1"/>
</dbReference>
<dbReference type="Gene3D" id="1.10.1670.10">
    <property type="entry name" value="Helix-hairpin-Helix base-excision DNA repair enzymes (C-terminal)"/>
    <property type="match status" value="1"/>
</dbReference>
<evidence type="ECO:0000256" key="13">
    <source>
        <dbReference type="ARBA" id="ARBA00023295"/>
    </source>
</evidence>
<dbReference type="EC" id="3.2.2.31" evidence="4 14"/>
<gene>
    <name evidence="16" type="ORF">COA71_02295</name>
</gene>
<dbReference type="NCBIfam" id="TIGR01084">
    <property type="entry name" value="mutY"/>
    <property type="match status" value="1"/>
</dbReference>
<dbReference type="Pfam" id="PF14815">
    <property type="entry name" value="NUDIX_4"/>
    <property type="match status" value="1"/>
</dbReference>